<reference evidence="1 2" key="1">
    <citation type="journal article" date="2021" name="ISME J.">
        <title>Genomic evolution of the class Acidithiobacillia: deep-branching Proteobacteria living in extreme acidic conditions.</title>
        <authorList>
            <person name="Moya-Beltran A."/>
            <person name="Beard S."/>
            <person name="Rojas-Villalobos C."/>
            <person name="Issotta F."/>
            <person name="Gallardo Y."/>
            <person name="Ulloa R."/>
            <person name="Giaveno A."/>
            <person name="Degli Esposti M."/>
            <person name="Johnson D.B."/>
            <person name="Quatrini R."/>
        </authorList>
    </citation>
    <scope>NUCLEOTIDE SEQUENCE [LARGE SCALE GENOMIC DNA]</scope>
    <source>
        <strain evidence="1 2">GG1-14</strain>
    </source>
</reference>
<protein>
    <submittedName>
        <fullName evidence="1">DUF2309 domain-containing protein</fullName>
    </submittedName>
</protein>
<dbReference type="EMBL" id="CP127526">
    <property type="protein sequence ID" value="XRI73225.1"/>
    <property type="molecule type" value="Genomic_DNA"/>
</dbReference>
<accession>A0ACD5HED6</accession>
<name>A0ACD5HED6_9PROT</name>
<evidence type="ECO:0000313" key="2">
    <source>
        <dbReference type="Proteomes" id="UP001195965"/>
    </source>
</evidence>
<keyword evidence="2" id="KW-1185">Reference proteome</keyword>
<evidence type="ECO:0000313" key="1">
    <source>
        <dbReference type="EMBL" id="XRI73225.1"/>
    </source>
</evidence>
<sequence>MSNNVLENTEMLYERVIRRIAPLWPLDSYVAVNPYWGFADTPFCQVTAELEGSVGERLVMDRRWYADLLQTGKLDMVDIQCAADDLGLSADEEEWRNYLQETPETPMRLPRLPELMDRQGHASISQYVVEQISHFLAAYYDRGQSFWSFPRDPDLGLFGSWRQYTLLDHSLSPMGLKKIRAPLLALSAEPVQARVWAMQTLNIPQGEEEAYLLVLLKSIGGWTSWCRYLLWQAELQGAAHQDLRDLLTIRMVWEALLRLAANPQVVERWQRQLHAWSQDDKKIDRENAQRGEVLLRATEIAYRRQVAARIRKRPSRKVGAAKSQIQAAFCIDVRSEVFRRHLEGVMPSLETIGFAGFFGVLLDYQRQGDLVPRTQSPVLLNPAVHVHEEVPEPVITRRFRRLRRGATWKQFKLSAASCFSFVETAGLSYVARLLADTLAWHQPSLPPDDAGLSGGERAALHCALPASLSLDERVKMAEFILTGLGLTQEVAPIVMLVGHGSSTTNNPHRAGLDCGACAGQTGEVNAKAAAQLLNDRQIRTALLEKGWTLDPETCFLPALHDTTTDRVEILGKLSDYRLDAALFAALQDALEKAANLTRLERMLRLEPDLRDPDMVSRNMAFRGRDWSQVRPEWALAGNAAFIAAPRWRTREMNLAGRAFLHDYDTSKDADFSLLNLIMTAPLVVANWINLQYYGSIVDNQRQGCGNKVLHNVVGGTIGVLEGNGGDLRVGLSEQSLRDSSSILQHEPLRLSAFIEAPTEAMDAIIAKNAVLDQLVNNRWLTIIQITPDGQLLERRGEGTWKNITQYQPRKSAAVSSPP</sequence>
<gene>
    <name evidence="1" type="ORF">HHS34_012380</name>
</gene>
<proteinExistence type="predicted"/>
<organism evidence="1 2">
    <name type="scientific">Acidithiobacillus montserratensis</name>
    <dbReference type="NCBI Taxonomy" id="2729135"/>
    <lineage>
        <taxon>Bacteria</taxon>
        <taxon>Pseudomonadati</taxon>
        <taxon>Pseudomonadota</taxon>
        <taxon>Acidithiobacillia</taxon>
        <taxon>Acidithiobacillales</taxon>
        <taxon>Acidithiobacillaceae</taxon>
        <taxon>Acidithiobacillus</taxon>
    </lineage>
</organism>
<dbReference type="Proteomes" id="UP001195965">
    <property type="component" value="Chromosome"/>
</dbReference>